<comment type="caution">
    <text evidence="1">The sequence shown here is derived from an EMBL/GenBank/DDBJ whole genome shotgun (WGS) entry which is preliminary data.</text>
</comment>
<dbReference type="EMBL" id="MHLI01000021">
    <property type="protein sequence ID" value="OGZ04768.1"/>
    <property type="molecule type" value="Genomic_DNA"/>
</dbReference>
<evidence type="ECO:0000313" key="2">
    <source>
        <dbReference type="Proteomes" id="UP000177122"/>
    </source>
</evidence>
<proteinExistence type="predicted"/>
<organism evidence="1 2">
    <name type="scientific">Candidatus Lloydbacteria bacterium RIFCSPHIGHO2_01_FULL_49_22</name>
    <dbReference type="NCBI Taxonomy" id="1798658"/>
    <lineage>
        <taxon>Bacteria</taxon>
        <taxon>Candidatus Lloydiibacteriota</taxon>
    </lineage>
</organism>
<protein>
    <submittedName>
        <fullName evidence="1">Uncharacterized protein</fullName>
    </submittedName>
</protein>
<evidence type="ECO:0000313" key="1">
    <source>
        <dbReference type="EMBL" id="OGZ04768.1"/>
    </source>
</evidence>
<reference evidence="1 2" key="1">
    <citation type="journal article" date="2016" name="Nat. Commun.">
        <title>Thousands of microbial genomes shed light on interconnected biogeochemical processes in an aquifer system.</title>
        <authorList>
            <person name="Anantharaman K."/>
            <person name="Brown C.T."/>
            <person name="Hug L.A."/>
            <person name="Sharon I."/>
            <person name="Castelle C.J."/>
            <person name="Probst A.J."/>
            <person name="Thomas B.C."/>
            <person name="Singh A."/>
            <person name="Wilkins M.J."/>
            <person name="Karaoz U."/>
            <person name="Brodie E.L."/>
            <person name="Williams K.H."/>
            <person name="Hubbard S.S."/>
            <person name="Banfield J.F."/>
        </authorList>
    </citation>
    <scope>NUCLEOTIDE SEQUENCE [LARGE SCALE GENOMIC DNA]</scope>
</reference>
<dbReference type="AlphaFoldDB" id="A0A1G2CW94"/>
<sequence>MKKNLKYAKFERKLSKGVIIEQRDQTKYICCVLIFFEPATYFPKSLCGLENLYFQATCSKILIFWVPNKFDKLVLLG</sequence>
<name>A0A1G2CW94_9BACT</name>
<accession>A0A1G2CW94</accession>
<gene>
    <name evidence="1" type="ORF">A2845_06220</name>
</gene>
<dbReference type="Proteomes" id="UP000177122">
    <property type="component" value="Unassembled WGS sequence"/>
</dbReference>